<feature type="domain" description="F-box" evidence="1">
    <location>
        <begin position="9"/>
        <end position="57"/>
    </location>
</feature>
<dbReference type="SUPFAM" id="SSF81383">
    <property type="entry name" value="F-box domain"/>
    <property type="match status" value="1"/>
</dbReference>
<sequence length="389" mass="40327">MASNNMVASMPAPELPSLTLQVVGSFLPPRSIANCRLVCRQWRTAFAACVDVIYLRVYLDPDLTNLQISSAAAVFPSASCAVLLLPNSAHLTCNIYDSAGAAVAGPPLGRRSIAANKARRDALKCTSCKQAPLPSPSVTFPAVLTGVMADPASALAALQVGTDLADRPYTRAVSASAEVASSLPPQNAGQAACAAALRSLRWHLPLLKTVQVGDANRPVPRPGPEATLRQCLIPEEEAVSGPCFLGSQAAPTKGSSCQTASGAAATKESAIASMAGPSNKSEPYLAEHFLLPLDNACVVTVRHAACFFASRWGYPATLLPPEGAVVWESHTQEVAQIAAEQAVEAAHHAALDLLPLILPAPLPSLARLDLRCPVDLEGLLANGTNTGGA</sequence>
<dbReference type="PROSITE" id="PS50181">
    <property type="entry name" value="FBOX"/>
    <property type="match status" value="1"/>
</dbReference>
<dbReference type="SMART" id="SM00256">
    <property type="entry name" value="FBOX"/>
    <property type="match status" value="1"/>
</dbReference>
<feature type="non-terminal residue" evidence="2">
    <location>
        <position position="389"/>
    </location>
</feature>
<gene>
    <name evidence="2" type="ORF">Vafri_2795</name>
</gene>
<name>A0A8J4ARU9_9CHLO</name>
<evidence type="ECO:0000313" key="2">
    <source>
        <dbReference type="EMBL" id="GIL45589.1"/>
    </source>
</evidence>
<dbReference type="InterPro" id="IPR036047">
    <property type="entry name" value="F-box-like_dom_sf"/>
</dbReference>
<dbReference type="AlphaFoldDB" id="A0A8J4ARU9"/>
<evidence type="ECO:0000313" key="3">
    <source>
        <dbReference type="Proteomes" id="UP000747399"/>
    </source>
</evidence>
<dbReference type="Pfam" id="PF12937">
    <property type="entry name" value="F-box-like"/>
    <property type="match status" value="1"/>
</dbReference>
<dbReference type="Gene3D" id="1.20.1280.50">
    <property type="match status" value="1"/>
</dbReference>
<dbReference type="InterPro" id="IPR001810">
    <property type="entry name" value="F-box_dom"/>
</dbReference>
<keyword evidence="3" id="KW-1185">Reference proteome</keyword>
<reference evidence="2" key="1">
    <citation type="journal article" date="2021" name="Proc. Natl. Acad. Sci. U.S.A.">
        <title>Three genomes in the algal genus Volvox reveal the fate of a haploid sex-determining region after a transition to homothallism.</title>
        <authorList>
            <person name="Yamamoto K."/>
            <person name="Hamaji T."/>
            <person name="Kawai-Toyooka H."/>
            <person name="Matsuzaki R."/>
            <person name="Takahashi F."/>
            <person name="Nishimura Y."/>
            <person name="Kawachi M."/>
            <person name="Noguchi H."/>
            <person name="Minakuchi Y."/>
            <person name="Umen J.G."/>
            <person name="Toyoda A."/>
            <person name="Nozaki H."/>
        </authorList>
    </citation>
    <scope>NUCLEOTIDE SEQUENCE</scope>
    <source>
        <strain evidence="2">NIES-3780</strain>
    </source>
</reference>
<proteinExistence type="predicted"/>
<comment type="caution">
    <text evidence="2">The sequence shown here is derived from an EMBL/GenBank/DDBJ whole genome shotgun (WGS) entry which is preliminary data.</text>
</comment>
<protein>
    <recommendedName>
        <fullName evidence="1">F-box domain-containing protein</fullName>
    </recommendedName>
</protein>
<dbReference type="CDD" id="cd09917">
    <property type="entry name" value="F-box_SF"/>
    <property type="match status" value="1"/>
</dbReference>
<organism evidence="2 3">
    <name type="scientific">Volvox africanus</name>
    <dbReference type="NCBI Taxonomy" id="51714"/>
    <lineage>
        <taxon>Eukaryota</taxon>
        <taxon>Viridiplantae</taxon>
        <taxon>Chlorophyta</taxon>
        <taxon>core chlorophytes</taxon>
        <taxon>Chlorophyceae</taxon>
        <taxon>CS clade</taxon>
        <taxon>Chlamydomonadales</taxon>
        <taxon>Volvocaceae</taxon>
        <taxon>Volvox</taxon>
    </lineage>
</organism>
<dbReference type="Proteomes" id="UP000747399">
    <property type="component" value="Unassembled WGS sequence"/>
</dbReference>
<accession>A0A8J4ARU9</accession>
<evidence type="ECO:0000259" key="1">
    <source>
        <dbReference type="PROSITE" id="PS50181"/>
    </source>
</evidence>
<dbReference type="EMBL" id="BNCO01000003">
    <property type="protein sequence ID" value="GIL45589.1"/>
    <property type="molecule type" value="Genomic_DNA"/>
</dbReference>